<dbReference type="Pfam" id="PF03382">
    <property type="entry name" value="DUF285"/>
    <property type="match status" value="5"/>
</dbReference>
<protein>
    <submittedName>
        <fullName evidence="1">Unnamed protein product</fullName>
    </submittedName>
</protein>
<dbReference type="InterPro" id="IPR011889">
    <property type="entry name" value="Liste_lipo_26"/>
</dbReference>
<dbReference type="RefSeq" id="XP_007512543.1">
    <property type="nucleotide sequence ID" value="XM_007512481.1"/>
</dbReference>
<name>K8F6E1_9CHLO</name>
<dbReference type="Proteomes" id="UP000198341">
    <property type="component" value="Chromosome 6"/>
</dbReference>
<dbReference type="InterPro" id="IPR005046">
    <property type="entry name" value="DUF285"/>
</dbReference>
<evidence type="ECO:0000313" key="1">
    <source>
        <dbReference type="EMBL" id="CCO17143.1"/>
    </source>
</evidence>
<proteinExistence type="predicted"/>
<sequence>MCAKSIDFYGDVTCRKKLLVVQEDGSTIDIVETITTLFAENLELKNRLAAVESTHGWFFKPPSPPPPSPPPSVPIPDDGSWHTFVAECLAEAPVTGECTDWASGNNYGAMPNWDVSLVTDMSGWTGSAHKGFGGKSTFNADISKWDTGKVTSMYYMFLRAPAFNQDIGSWNTAQVTTMYGMFNSASAFNQDIGSWNTAQVTFMHGMFYLASSFNQDIGGWNTAQVTDMKSTFERASAFNQDIGNWNTAKVTTMFYMFKLASAFNHDISSWTGSAATTAQGDMFTSATAFQAKFSCTNAVTGPANSCTCTKCFPDASWHVFVSECLELEPKYGECMSWDKVGTYGTMPNWDTGLVTDMGKKYSSERGYMGFYNQTDFRGDLSKWDTSRVKSMESMFYDAASFIGDGISNWDVSHVTNMDSMFYKSLAFNQPIGSWDTSKVTDMYAMFESVASFNQDITNWDVSQVTSMERMFYECSSFDQDVSAWTGVASTTAQTDMFYAATSFRTKFACANANDGPANTCTLPEPILDANWHAYVAECLAIAPMDGLCTSWDKYGAHGAMPNWDVSLVTDMSGMTGSVFQGFGGKSTFNADISKWDTGKVTDMNHMFYKAYAFNQDIGSWNTAQVTSMRAMINQASAFNQDIGSWNTAQVTNMEYMFYSASAFNQDISSWTGSAATTAQTEMFRDATAFQAKFTCTDAVTGPASSCVGPSPIPDASWHAFVGDCLMWEESPVIAETGECIDWARSKDVWYGTMPNWDTSLVEDMRGWTGSAYQGFGGKKTFDGDISKWDTGKVTQMTQMFKYASAFNHDISSWTGSAAATAQTGMFTSATAFQAKFTCTDAVTGPANTCT</sequence>
<evidence type="ECO:0000313" key="2">
    <source>
        <dbReference type="Proteomes" id="UP000198341"/>
    </source>
</evidence>
<dbReference type="KEGG" id="bpg:Bathy06g01940"/>
<dbReference type="OrthoDB" id="419449at2759"/>
<dbReference type="EMBL" id="FO082273">
    <property type="protein sequence ID" value="CCO17143.1"/>
    <property type="molecule type" value="Genomic_DNA"/>
</dbReference>
<keyword evidence="2" id="KW-1185">Reference proteome</keyword>
<dbReference type="STRING" id="41875.K8F6E1"/>
<organism evidence="1 2">
    <name type="scientific">Bathycoccus prasinos</name>
    <dbReference type="NCBI Taxonomy" id="41875"/>
    <lineage>
        <taxon>Eukaryota</taxon>
        <taxon>Viridiplantae</taxon>
        <taxon>Chlorophyta</taxon>
        <taxon>Mamiellophyceae</taxon>
        <taxon>Mamiellales</taxon>
        <taxon>Bathycoccaceae</taxon>
        <taxon>Bathycoccus</taxon>
    </lineage>
</organism>
<reference evidence="1 2" key="1">
    <citation type="submission" date="2011-10" db="EMBL/GenBank/DDBJ databases">
        <authorList>
            <person name="Genoscope - CEA"/>
        </authorList>
    </citation>
    <scope>NUCLEOTIDE SEQUENCE [LARGE SCALE GENOMIC DNA]</scope>
    <source>
        <strain evidence="1 2">RCC 1105</strain>
    </source>
</reference>
<gene>
    <name evidence="1" type="ORF">Bathy06g01940</name>
</gene>
<dbReference type="NCBIfam" id="TIGR02167">
    <property type="entry name" value="Liste_lipo_26"/>
    <property type="match status" value="12"/>
</dbReference>
<dbReference type="AlphaFoldDB" id="K8F6E1"/>
<dbReference type="eggNOG" id="ENOG502QTV0">
    <property type="taxonomic scope" value="Eukaryota"/>
</dbReference>
<dbReference type="GeneID" id="19015174"/>
<accession>K8F6E1</accession>